<feature type="region of interest" description="Disordered" evidence="1">
    <location>
        <begin position="323"/>
        <end position="354"/>
    </location>
</feature>
<dbReference type="InterPro" id="IPR011051">
    <property type="entry name" value="RmlC_Cupin_sf"/>
</dbReference>
<feature type="region of interest" description="Disordered" evidence="1">
    <location>
        <begin position="258"/>
        <end position="283"/>
    </location>
</feature>
<dbReference type="Pfam" id="PF11699">
    <property type="entry name" value="CENP-C_C"/>
    <property type="match status" value="1"/>
</dbReference>
<feature type="compositionally biased region" description="Basic residues" evidence="1">
    <location>
        <begin position="821"/>
        <end position="832"/>
    </location>
</feature>
<dbReference type="SUPFAM" id="SSF51182">
    <property type="entry name" value="RmlC-like cupins"/>
    <property type="match status" value="1"/>
</dbReference>
<feature type="compositionally biased region" description="Basic and acidic residues" evidence="1">
    <location>
        <begin position="720"/>
        <end position="732"/>
    </location>
</feature>
<feature type="compositionally biased region" description="Basic and acidic residues" evidence="1">
    <location>
        <begin position="936"/>
        <end position="948"/>
    </location>
</feature>
<feature type="region of interest" description="Disordered" evidence="1">
    <location>
        <begin position="698"/>
        <end position="737"/>
    </location>
</feature>
<feature type="region of interest" description="Disordered" evidence="1">
    <location>
        <begin position="507"/>
        <end position="598"/>
    </location>
</feature>
<sequence>MASAIDKRPNFRISDVEELMRETGMDNSDTGVGIVNYFRRRQADFHRGRLFDGSDNQINFRLDNLQPVQLPPSSINDAENSSDAAQEEANKVGVVLVRPLSALTMAEHRVPSFVSPGRVAVSSPPQVPPNPVSNAVSSPTVRSTVHAASQIPNRKSSANSLQRELVLQKHKRENQMKMELLRNSASQLASSTPIAGEHSQRRGENLLELRETISPIYEEAAERGTPTRGTRTVNEEHREHAMPGPSTINALAIRTPIPATQDAPDGKDRSDRECTPPRLNENSMVVVPETPSPVRKSPRIPCTPLSGLSLAQHRTHLAVPALTHHGKGRSMRGIDVGSPASSTPSRSILKNHRESRLASSKYRVSFSEQLVAFRDMTPSPDGSCMTSDEDDVPDKVERAKKIAKPVEKCTENKAENAQNSRRLFRSSRSNAIDQTDENTPIRCNNRTNGEVVNMIMDDWYETDSERMEVDNAQENPEPIPLPVAQRTINKSSAIVNIETPRTVMMDIFDPPSAFCDNEEEEEENDTNVAEPAPEAIPALERSDLTRKRKQKEGNDDDDDDAAAAGNSDSDGSSRHNTDDRMPRVSPRKLSKPCLSARQSERIVSVNSPNDRVPLDMIQAVDMIHSRVNSEIMDPGDGCDAADNRRTTLNIPSKRRNTKTKVDANTELYLKAINNVCFQEKATAGQQRKDRRRLFANEISEAPSENGDCDEPQLLPPTQESAKEVEQHSEQHKQSYVMKPLEVHVRRLSLNTINRALNLDAPDAQGSGVSTQPEQAAIESSPVQEKQNEEQNEKGDRPKKINHEQCDDAVVTEQRDDAVVTKQKKGKSKSKSKPPKDNPAKYKKRSERSDVSMEKYLKNVSNQIRHQIDSEGPRRSHRNRRLAAEVLRNNPNSLQTDAPKYVMPTIADVLQYYTMSTKPKATGSKAKSKSKSSKTAANKETEERFEQPKENVPPGSVPERKARVGRPRKVVAGKQKETFDADGFRVPPLPMDDAIPGPSSSKGATTTTTGTVSERSATIDSSSRSFPQGVSIDSGLSSGVMMSDDATATASSSSNKRVKTASKKQTAVAPPEPSCSYASSTPPAPDILAEKRKTLDWMMMLMENRQHESAALPMVELQGFTHLSVEHLAFDVREGIEYSFYVYSNGDNFGFLRFPPKTEKKSTRTKRCALKFLILSGTLEFTICEVTVKAVGGDFLMIPTNSTYSIVNGSETSLMFMIKNSGNATLCETTNEGGK</sequence>
<feature type="region of interest" description="Disordered" evidence="1">
    <location>
        <begin position="221"/>
        <end position="243"/>
    </location>
</feature>
<feature type="compositionally biased region" description="Basic and acidic residues" evidence="1">
    <location>
        <begin position="973"/>
        <end position="982"/>
    </location>
</feature>
<feature type="region of interest" description="Disordered" evidence="1">
    <location>
        <begin position="118"/>
        <end position="138"/>
    </location>
</feature>
<dbReference type="Gene3D" id="2.60.120.10">
    <property type="entry name" value="Jelly Rolls"/>
    <property type="match status" value="1"/>
</dbReference>
<keyword evidence="4" id="KW-1185">Reference proteome</keyword>
<feature type="domain" description="Mif2/CENP-C cupin" evidence="2">
    <location>
        <begin position="1149"/>
        <end position="1215"/>
    </location>
</feature>
<feature type="compositionally biased region" description="Acidic residues" evidence="1">
    <location>
        <begin position="516"/>
        <end position="525"/>
    </location>
</feature>
<dbReference type="Proteomes" id="UP000075901">
    <property type="component" value="Unassembled WGS sequence"/>
</dbReference>
<accession>A0A182SGK9</accession>
<feature type="region of interest" description="Disordered" evidence="1">
    <location>
        <begin position="758"/>
        <end position="852"/>
    </location>
</feature>
<feature type="region of interest" description="Disordered" evidence="1">
    <location>
        <begin position="917"/>
        <end position="1084"/>
    </location>
</feature>
<dbReference type="InterPro" id="IPR014710">
    <property type="entry name" value="RmlC-like_jellyroll"/>
</dbReference>
<name>A0A182SGK9_9DIPT</name>
<feature type="compositionally biased region" description="Basic and acidic residues" evidence="1">
    <location>
        <begin position="785"/>
        <end position="805"/>
    </location>
</feature>
<evidence type="ECO:0000256" key="1">
    <source>
        <dbReference type="SAM" id="MobiDB-lite"/>
    </source>
</evidence>
<feature type="compositionally biased region" description="Basic and acidic residues" evidence="1">
    <location>
        <begin position="571"/>
        <end position="582"/>
    </location>
</feature>
<proteinExistence type="predicted"/>
<feature type="compositionally biased region" description="Polar residues" evidence="1">
    <location>
        <begin position="1018"/>
        <end position="1027"/>
    </location>
</feature>
<protein>
    <submittedName>
        <fullName evidence="3">CENP-C_C domain-containing protein</fullName>
    </submittedName>
</protein>
<feature type="region of interest" description="Disordered" evidence="1">
    <location>
        <begin position="410"/>
        <end position="445"/>
    </location>
</feature>
<reference evidence="3" key="2">
    <citation type="submission" date="2020-05" db="UniProtKB">
        <authorList>
            <consortium name="EnsemblMetazoa"/>
        </authorList>
    </citation>
    <scope>IDENTIFICATION</scope>
    <source>
        <strain evidence="3">maculatus3</strain>
    </source>
</reference>
<evidence type="ECO:0000259" key="2">
    <source>
        <dbReference type="Pfam" id="PF11699"/>
    </source>
</evidence>
<organism evidence="3 4">
    <name type="scientific">Anopheles maculatus</name>
    <dbReference type="NCBI Taxonomy" id="74869"/>
    <lineage>
        <taxon>Eukaryota</taxon>
        <taxon>Metazoa</taxon>
        <taxon>Ecdysozoa</taxon>
        <taxon>Arthropoda</taxon>
        <taxon>Hexapoda</taxon>
        <taxon>Insecta</taxon>
        <taxon>Pterygota</taxon>
        <taxon>Neoptera</taxon>
        <taxon>Endopterygota</taxon>
        <taxon>Diptera</taxon>
        <taxon>Nematocera</taxon>
        <taxon>Culicoidea</taxon>
        <taxon>Culicidae</taxon>
        <taxon>Anophelinae</taxon>
        <taxon>Anopheles</taxon>
        <taxon>Anopheles maculatus group</taxon>
    </lineage>
</organism>
<evidence type="ECO:0000313" key="4">
    <source>
        <dbReference type="Proteomes" id="UP000075901"/>
    </source>
</evidence>
<evidence type="ECO:0000313" key="3">
    <source>
        <dbReference type="EnsemblMetazoa" id="AMAM006355-PA"/>
    </source>
</evidence>
<feature type="compositionally biased region" description="Polar residues" evidence="1">
    <location>
        <begin position="339"/>
        <end position="348"/>
    </location>
</feature>
<feature type="compositionally biased region" description="Low complexity" evidence="1">
    <location>
        <begin position="529"/>
        <end position="539"/>
    </location>
</feature>
<dbReference type="InterPro" id="IPR025974">
    <property type="entry name" value="Mif2/CENP-C_cupin"/>
</dbReference>
<feature type="compositionally biased region" description="Polar residues" evidence="1">
    <location>
        <begin position="430"/>
        <end position="445"/>
    </location>
</feature>
<dbReference type="AlphaFoldDB" id="A0A182SGK9"/>
<dbReference type="VEuPathDB" id="VectorBase:AMAM006355"/>
<feature type="compositionally biased region" description="Low complexity" evidence="1">
    <location>
        <begin position="998"/>
        <end position="1017"/>
    </location>
</feature>
<feature type="compositionally biased region" description="Basic and acidic residues" evidence="1">
    <location>
        <begin position="264"/>
        <end position="275"/>
    </location>
</feature>
<dbReference type="EnsemblMetazoa" id="AMAM006355-RA">
    <property type="protein sequence ID" value="AMAM006355-PA"/>
    <property type="gene ID" value="AMAM006355"/>
</dbReference>
<reference evidence="4" key="1">
    <citation type="submission" date="2013-09" db="EMBL/GenBank/DDBJ databases">
        <title>The Genome Sequence of Anopheles maculatus species B.</title>
        <authorList>
            <consortium name="The Broad Institute Genomics Platform"/>
            <person name="Neafsey D.E."/>
            <person name="Besansky N."/>
            <person name="Howell P."/>
            <person name="Walton C."/>
            <person name="Young S.K."/>
            <person name="Zeng Q."/>
            <person name="Gargeya S."/>
            <person name="Fitzgerald M."/>
            <person name="Haas B."/>
            <person name="Abouelleil A."/>
            <person name="Allen A.W."/>
            <person name="Alvarado L."/>
            <person name="Arachchi H.M."/>
            <person name="Berlin A.M."/>
            <person name="Chapman S.B."/>
            <person name="Gainer-Dewar J."/>
            <person name="Goldberg J."/>
            <person name="Griggs A."/>
            <person name="Gujja S."/>
            <person name="Hansen M."/>
            <person name="Howarth C."/>
            <person name="Imamovic A."/>
            <person name="Ireland A."/>
            <person name="Larimer J."/>
            <person name="McCowan C."/>
            <person name="Murphy C."/>
            <person name="Pearson M."/>
            <person name="Poon T.W."/>
            <person name="Priest M."/>
            <person name="Roberts A."/>
            <person name="Saif S."/>
            <person name="Shea T."/>
            <person name="Sisk P."/>
            <person name="Sykes S."/>
            <person name="Wortman J."/>
            <person name="Nusbaum C."/>
            <person name="Birren B."/>
        </authorList>
    </citation>
    <scope>NUCLEOTIDE SEQUENCE [LARGE SCALE GENOMIC DNA]</scope>
    <source>
        <strain evidence="4">maculatus3</strain>
    </source>
</reference>
<feature type="compositionally biased region" description="Low complexity" evidence="1">
    <location>
        <begin position="1042"/>
        <end position="1053"/>
    </location>
</feature>